<evidence type="ECO:0000313" key="8">
    <source>
        <dbReference type="EMBL" id="AEH61073.1"/>
    </source>
</evidence>
<gene>
    <name evidence="6" type="primary">rpl14</name>
    <name evidence="8" type="ordered locus">Mzhil_1219</name>
</gene>
<proteinExistence type="inferred from homology"/>
<dbReference type="FunFam" id="2.40.150.20:FF:000007">
    <property type="entry name" value="50S ribosomal protein L14"/>
    <property type="match status" value="1"/>
</dbReference>
<dbReference type="InterPro" id="IPR000218">
    <property type="entry name" value="Ribosomal_uL14"/>
</dbReference>
<evidence type="ECO:0000256" key="2">
    <source>
        <dbReference type="ARBA" id="ARBA00022730"/>
    </source>
</evidence>
<dbReference type="InterPro" id="IPR019972">
    <property type="entry name" value="Ribosomal_uL14_CS"/>
</dbReference>
<evidence type="ECO:0000313" key="9">
    <source>
        <dbReference type="Proteomes" id="UP000006622"/>
    </source>
</evidence>
<dbReference type="GO" id="GO:0070180">
    <property type="term" value="F:large ribosomal subunit rRNA binding"/>
    <property type="evidence" value="ECO:0007669"/>
    <property type="project" value="TreeGrafter"/>
</dbReference>
<sequence>MKGMRSKIPRALNAGANIDCVDNTGARTVEIISVKKYRGVKNRHPRAGIGDMCVVSVKKGTPEMRRQILHAVVVRQKKEFRRPDGLRVSFEDNAVVITDETGIPKGTDVKGPIAREVAERYPKIGTTASIIV</sequence>
<organism evidence="8 9">
    <name type="scientific">Methanosalsum zhilinae (strain DSM 4017 / NBRC 107636 / OCM 62 / WeN5)</name>
    <name type="common">Methanohalophilus zhilinae</name>
    <dbReference type="NCBI Taxonomy" id="679901"/>
    <lineage>
        <taxon>Archaea</taxon>
        <taxon>Methanobacteriati</taxon>
        <taxon>Methanobacteriota</taxon>
        <taxon>Stenosarchaea group</taxon>
        <taxon>Methanomicrobia</taxon>
        <taxon>Methanosarcinales</taxon>
        <taxon>Methanosarcinaceae</taxon>
        <taxon>Methanosalsum</taxon>
    </lineage>
</organism>
<keyword evidence="4 6" id="KW-0689">Ribosomal protein</keyword>
<dbReference type="GO" id="GO:0003735">
    <property type="term" value="F:structural constituent of ribosome"/>
    <property type="evidence" value="ECO:0007669"/>
    <property type="project" value="InterPro"/>
</dbReference>
<reference evidence="8" key="1">
    <citation type="submission" date="2010-07" db="EMBL/GenBank/DDBJ databases">
        <title>The complete genome of Methanosalsum zhilinae DSM 4017.</title>
        <authorList>
            <consortium name="US DOE Joint Genome Institute (JGI-PGF)"/>
            <person name="Lucas S."/>
            <person name="Copeland A."/>
            <person name="Lapidus A."/>
            <person name="Glavina del Rio T."/>
            <person name="Dalin E."/>
            <person name="Tice H."/>
            <person name="Bruce D."/>
            <person name="Goodwin L."/>
            <person name="Pitluck S."/>
            <person name="Kyrpides N."/>
            <person name="Mavromatis K."/>
            <person name="Ovchinnikova G."/>
            <person name="Daligault H."/>
            <person name="Detter J.C."/>
            <person name="Han C."/>
            <person name="Tapia R."/>
            <person name="Larimer F."/>
            <person name="Land M."/>
            <person name="Hauser L."/>
            <person name="Markowitz V."/>
            <person name="Cheng J.-F."/>
            <person name="Hugenholtz P."/>
            <person name="Woyke T."/>
            <person name="Wu D."/>
            <person name="Spring S."/>
            <person name="Schueler E."/>
            <person name="Brambilla E."/>
            <person name="Klenk H.-P."/>
            <person name="Eisen J.A."/>
        </authorList>
    </citation>
    <scope>NUCLEOTIDE SEQUENCE</scope>
    <source>
        <strain evidence="8">DSM 4017</strain>
    </source>
</reference>
<dbReference type="CDD" id="cd00337">
    <property type="entry name" value="Ribosomal_uL14"/>
    <property type="match status" value="1"/>
</dbReference>
<keyword evidence="3 6" id="KW-0694">RNA-binding</keyword>
<evidence type="ECO:0000256" key="4">
    <source>
        <dbReference type="ARBA" id="ARBA00022980"/>
    </source>
</evidence>
<evidence type="ECO:0000256" key="1">
    <source>
        <dbReference type="ARBA" id="ARBA00010745"/>
    </source>
</evidence>
<name>F7XMQ3_METZD</name>
<dbReference type="HAMAP" id="MF_01367">
    <property type="entry name" value="Ribosomal_uL14"/>
    <property type="match status" value="1"/>
</dbReference>
<keyword evidence="9" id="KW-1185">Reference proteome</keyword>
<comment type="similarity">
    <text evidence="1 6 7">Belongs to the universal ribosomal protein uL14 family.</text>
</comment>
<dbReference type="GeneID" id="10822854"/>
<dbReference type="GO" id="GO:0006412">
    <property type="term" value="P:translation"/>
    <property type="evidence" value="ECO:0007669"/>
    <property type="project" value="UniProtKB-UniRule"/>
</dbReference>
<evidence type="ECO:0000256" key="3">
    <source>
        <dbReference type="ARBA" id="ARBA00022884"/>
    </source>
</evidence>
<dbReference type="SMART" id="SM01374">
    <property type="entry name" value="Ribosomal_L14"/>
    <property type="match status" value="1"/>
</dbReference>
<dbReference type="KEGG" id="mzh:Mzhil_1219"/>
<dbReference type="AlphaFoldDB" id="F7XMQ3"/>
<dbReference type="GO" id="GO:0022625">
    <property type="term" value="C:cytosolic large ribosomal subunit"/>
    <property type="evidence" value="ECO:0007669"/>
    <property type="project" value="TreeGrafter"/>
</dbReference>
<dbReference type="PANTHER" id="PTHR11761:SF8">
    <property type="entry name" value="LARGE RIBOSOMAL SUBUNIT PROTEIN UL14"/>
    <property type="match status" value="1"/>
</dbReference>
<dbReference type="EMBL" id="CP002101">
    <property type="protein sequence ID" value="AEH61073.1"/>
    <property type="molecule type" value="Genomic_DNA"/>
</dbReference>
<accession>F7XMQ3</accession>
<dbReference type="PANTHER" id="PTHR11761">
    <property type="entry name" value="50S/60S RIBOSOMAL PROTEIN L14/L23"/>
    <property type="match status" value="1"/>
</dbReference>
<dbReference type="HOGENOM" id="CLU_095071_3_0_2"/>
<dbReference type="STRING" id="679901.Mzhil_1219"/>
<dbReference type="RefSeq" id="WP_013898510.1">
    <property type="nucleotide sequence ID" value="NC_015676.1"/>
</dbReference>
<comment type="subunit">
    <text evidence="6">Part of the 50S ribosomal subunit. Forms a cluster with proteins L3 and L24e, part of which may contact the 16S rRNA in 2 intersubunit bridges.</text>
</comment>
<keyword evidence="2 6" id="KW-0699">rRNA-binding</keyword>
<evidence type="ECO:0000256" key="5">
    <source>
        <dbReference type="ARBA" id="ARBA00023274"/>
    </source>
</evidence>
<dbReference type="InterPro" id="IPR036853">
    <property type="entry name" value="Ribosomal_uL14_sf"/>
</dbReference>
<dbReference type="Gene3D" id="2.40.150.20">
    <property type="entry name" value="Ribosomal protein L14"/>
    <property type="match status" value="1"/>
</dbReference>
<keyword evidence="5 6" id="KW-0687">Ribonucleoprotein</keyword>
<dbReference type="NCBIfam" id="TIGR03673">
    <property type="entry name" value="uL14_arch"/>
    <property type="match status" value="1"/>
</dbReference>
<dbReference type="InterPro" id="IPR019971">
    <property type="entry name" value="Ribosomal_uL14_arc"/>
</dbReference>
<dbReference type="Pfam" id="PF00238">
    <property type="entry name" value="Ribosomal_L14"/>
    <property type="match status" value="1"/>
</dbReference>
<dbReference type="Proteomes" id="UP000006622">
    <property type="component" value="Chromosome"/>
</dbReference>
<evidence type="ECO:0000256" key="6">
    <source>
        <dbReference type="HAMAP-Rule" id="MF_01367"/>
    </source>
</evidence>
<dbReference type="OrthoDB" id="23569at2157"/>
<dbReference type="SUPFAM" id="SSF50193">
    <property type="entry name" value="Ribosomal protein L14"/>
    <property type="match status" value="1"/>
</dbReference>
<dbReference type="PROSITE" id="PS00049">
    <property type="entry name" value="RIBOSOMAL_L14"/>
    <property type="match status" value="1"/>
</dbReference>
<comment type="function">
    <text evidence="6">Binds to 23S rRNA. Forms part of two intersubunit bridges in the 70S ribosome.</text>
</comment>
<evidence type="ECO:0000256" key="7">
    <source>
        <dbReference type="RuleBase" id="RU003949"/>
    </source>
</evidence>
<protein>
    <recommendedName>
        <fullName evidence="6">Large ribosomal subunit protein uL14</fullName>
    </recommendedName>
</protein>
<dbReference type="NCBIfam" id="NF006344">
    <property type="entry name" value="PRK08571.1"/>
    <property type="match status" value="1"/>
</dbReference>